<evidence type="ECO:0000313" key="5">
    <source>
        <dbReference type="Proteomes" id="UP000179627"/>
    </source>
</evidence>
<dbReference type="InterPro" id="IPR036271">
    <property type="entry name" value="Tet_transcr_reg_TetR-rel_C_sf"/>
</dbReference>
<organism evidence="4 5">
    <name type="scientific">Parafrankia colletiae</name>
    <dbReference type="NCBI Taxonomy" id="573497"/>
    <lineage>
        <taxon>Bacteria</taxon>
        <taxon>Bacillati</taxon>
        <taxon>Actinomycetota</taxon>
        <taxon>Actinomycetes</taxon>
        <taxon>Frankiales</taxon>
        <taxon>Frankiaceae</taxon>
        <taxon>Parafrankia</taxon>
    </lineage>
</organism>
<proteinExistence type="predicted"/>
<feature type="domain" description="HTH tetR-type" evidence="3">
    <location>
        <begin position="1"/>
        <end position="54"/>
    </location>
</feature>
<accession>A0A1S1QHN8</accession>
<dbReference type="InterPro" id="IPR039536">
    <property type="entry name" value="TetR_C_Proteobacteria"/>
</dbReference>
<gene>
    <name evidence="4" type="ORF">CC117_21905</name>
</gene>
<dbReference type="Proteomes" id="UP000179627">
    <property type="component" value="Unassembled WGS sequence"/>
</dbReference>
<feature type="DNA-binding region" description="H-T-H motif" evidence="2">
    <location>
        <begin position="17"/>
        <end position="36"/>
    </location>
</feature>
<dbReference type="InterPro" id="IPR009057">
    <property type="entry name" value="Homeodomain-like_sf"/>
</dbReference>
<evidence type="ECO:0000256" key="2">
    <source>
        <dbReference type="PROSITE-ProRule" id="PRU00335"/>
    </source>
</evidence>
<dbReference type="GO" id="GO:0003700">
    <property type="term" value="F:DNA-binding transcription factor activity"/>
    <property type="evidence" value="ECO:0007669"/>
    <property type="project" value="TreeGrafter"/>
</dbReference>
<keyword evidence="5" id="KW-1185">Reference proteome</keyword>
<evidence type="ECO:0000313" key="4">
    <source>
        <dbReference type="EMBL" id="OHV34283.1"/>
    </source>
</evidence>
<keyword evidence="1 2" id="KW-0238">DNA-binding</keyword>
<dbReference type="PANTHER" id="PTHR30055:SF146">
    <property type="entry name" value="HTH-TYPE TRANSCRIPTIONAL DUAL REGULATOR CECR"/>
    <property type="match status" value="1"/>
</dbReference>
<dbReference type="AlphaFoldDB" id="A0A1S1QHN8"/>
<sequence length="200" mass="21943">MSAALDLFVRQGYAATTLEDVAAATPVSRQTVYNHFGDKETLFLSAIDEHLTATLGTLREATAHFPSDLPDPEVYLNELARRIMATFLHPRTAALRLLLQTEGPRHPQLMQLWRQRVATPVWSELIGQLARLAHGGVLSIDDPARAAGHFIALVNGTVWEMTELGTFAVHTPPTIDDPALDTALRSAVGLFVRGYARRAP</sequence>
<dbReference type="InterPro" id="IPR001647">
    <property type="entry name" value="HTH_TetR"/>
</dbReference>
<dbReference type="RefSeq" id="WP_071086445.1">
    <property type="nucleotide sequence ID" value="NZ_MBLM01000128.1"/>
</dbReference>
<evidence type="ECO:0000256" key="1">
    <source>
        <dbReference type="ARBA" id="ARBA00023125"/>
    </source>
</evidence>
<dbReference type="Gene3D" id="1.10.357.10">
    <property type="entry name" value="Tetracycline Repressor, domain 2"/>
    <property type="match status" value="1"/>
</dbReference>
<dbReference type="SUPFAM" id="SSF46689">
    <property type="entry name" value="Homeodomain-like"/>
    <property type="match status" value="1"/>
</dbReference>
<dbReference type="Pfam" id="PF14246">
    <property type="entry name" value="TetR_C_7"/>
    <property type="match status" value="1"/>
</dbReference>
<dbReference type="GO" id="GO:0000976">
    <property type="term" value="F:transcription cis-regulatory region binding"/>
    <property type="evidence" value="ECO:0007669"/>
    <property type="project" value="TreeGrafter"/>
</dbReference>
<dbReference type="PROSITE" id="PS50977">
    <property type="entry name" value="HTH_TETR_2"/>
    <property type="match status" value="1"/>
</dbReference>
<dbReference type="OrthoDB" id="7186128at2"/>
<dbReference type="Pfam" id="PF00440">
    <property type="entry name" value="TetR_N"/>
    <property type="match status" value="1"/>
</dbReference>
<evidence type="ECO:0000259" key="3">
    <source>
        <dbReference type="PROSITE" id="PS50977"/>
    </source>
</evidence>
<reference evidence="5" key="1">
    <citation type="submission" date="2016-07" db="EMBL/GenBank/DDBJ databases">
        <title>Sequence Frankia sp. strain CcI1.17.</title>
        <authorList>
            <person name="Ghodhbane-Gtari F."/>
            <person name="Swanson E."/>
            <person name="Gueddou A."/>
            <person name="Morris K."/>
            <person name="Hezbri K."/>
            <person name="Ktari A."/>
            <person name="Nouioui I."/>
            <person name="Abebe-Akele F."/>
            <person name="Simpson S."/>
            <person name="Thomas K."/>
            <person name="Gtari M."/>
            <person name="Tisa L.S."/>
            <person name="Hurst S."/>
        </authorList>
    </citation>
    <scope>NUCLEOTIDE SEQUENCE [LARGE SCALE GENOMIC DNA]</scope>
    <source>
        <strain evidence="5">Cc1.17</strain>
    </source>
</reference>
<comment type="caution">
    <text evidence="4">The sequence shown here is derived from an EMBL/GenBank/DDBJ whole genome shotgun (WGS) entry which is preliminary data.</text>
</comment>
<dbReference type="SUPFAM" id="SSF48498">
    <property type="entry name" value="Tetracyclin repressor-like, C-terminal domain"/>
    <property type="match status" value="1"/>
</dbReference>
<protein>
    <submittedName>
        <fullName evidence="4">Transcriptional regulator</fullName>
    </submittedName>
</protein>
<dbReference type="PANTHER" id="PTHR30055">
    <property type="entry name" value="HTH-TYPE TRANSCRIPTIONAL REGULATOR RUTR"/>
    <property type="match status" value="1"/>
</dbReference>
<dbReference type="EMBL" id="MBLM01000128">
    <property type="protein sequence ID" value="OHV34283.1"/>
    <property type="molecule type" value="Genomic_DNA"/>
</dbReference>
<dbReference type="InterPro" id="IPR050109">
    <property type="entry name" value="HTH-type_TetR-like_transc_reg"/>
</dbReference>
<name>A0A1S1QHN8_9ACTN</name>